<dbReference type="Proteomes" id="UP001629214">
    <property type="component" value="Unassembled WGS sequence"/>
</dbReference>
<gene>
    <name evidence="2" type="ORF">PQR63_03845</name>
</gene>
<evidence type="ECO:0000313" key="3">
    <source>
        <dbReference type="Proteomes" id="UP001629214"/>
    </source>
</evidence>
<protein>
    <recommendedName>
        <fullName evidence="4">Transmembrane protein</fullName>
    </recommendedName>
</protein>
<organism evidence="2 3">
    <name type="scientific">Herbaspirillum rhizosphaerae</name>
    <dbReference type="NCBI Taxonomy" id="346179"/>
    <lineage>
        <taxon>Bacteria</taxon>
        <taxon>Pseudomonadati</taxon>
        <taxon>Pseudomonadota</taxon>
        <taxon>Betaproteobacteria</taxon>
        <taxon>Burkholderiales</taxon>
        <taxon>Oxalobacteraceae</taxon>
        <taxon>Herbaspirillum</taxon>
    </lineage>
</organism>
<feature type="transmembrane region" description="Helical" evidence="1">
    <location>
        <begin position="67"/>
        <end position="100"/>
    </location>
</feature>
<keyword evidence="1" id="KW-0472">Membrane</keyword>
<keyword evidence="1" id="KW-1133">Transmembrane helix</keyword>
<dbReference type="RefSeq" id="WP_408166136.1">
    <property type="nucleotide sequence ID" value="NZ_JAQQFR010000002.1"/>
</dbReference>
<comment type="caution">
    <text evidence="2">The sequence shown here is derived from an EMBL/GenBank/DDBJ whole genome shotgun (WGS) entry which is preliminary data.</text>
</comment>
<keyword evidence="3" id="KW-1185">Reference proteome</keyword>
<evidence type="ECO:0000256" key="1">
    <source>
        <dbReference type="SAM" id="Phobius"/>
    </source>
</evidence>
<feature type="transmembrane region" description="Helical" evidence="1">
    <location>
        <begin position="20"/>
        <end position="46"/>
    </location>
</feature>
<evidence type="ECO:0000313" key="2">
    <source>
        <dbReference type="EMBL" id="MFL9877499.1"/>
    </source>
</evidence>
<proteinExistence type="predicted"/>
<evidence type="ECO:0008006" key="4">
    <source>
        <dbReference type="Google" id="ProtNLM"/>
    </source>
</evidence>
<name>A0ABW8Z5A0_9BURK</name>
<sequence length="120" mass="14243">MNQDIVLDADLKSIKDLAWWLYIFHGLSLVLSLGMLSWLPLIVNYIKRGDAADTFVYSHHRWQIRSFWWYLFWMFAGGVIWMTIIGIPLAVLIWSLAWIWKAYRIIKGWLDLNDNKAMPV</sequence>
<keyword evidence="1" id="KW-0812">Transmembrane</keyword>
<accession>A0ABW8Z5A0</accession>
<dbReference type="EMBL" id="JAQQFR010000002">
    <property type="protein sequence ID" value="MFL9877499.1"/>
    <property type="molecule type" value="Genomic_DNA"/>
</dbReference>
<reference evidence="2 3" key="1">
    <citation type="journal article" date="2024" name="Chem. Sci.">
        <title>Discovery of megapolipeptins by genome mining of a Burkholderiales bacteria collection.</title>
        <authorList>
            <person name="Paulo B.S."/>
            <person name="Recchia M.J.J."/>
            <person name="Lee S."/>
            <person name="Fergusson C.H."/>
            <person name="Romanowski S.B."/>
            <person name="Hernandez A."/>
            <person name="Krull N."/>
            <person name="Liu D.Y."/>
            <person name="Cavanagh H."/>
            <person name="Bos A."/>
            <person name="Gray C.A."/>
            <person name="Murphy B.T."/>
            <person name="Linington R.G."/>
            <person name="Eustaquio A.S."/>
        </authorList>
    </citation>
    <scope>NUCLEOTIDE SEQUENCE [LARGE SCALE GENOMIC DNA]</scope>
    <source>
        <strain evidence="2 3">RL21-008-BIB-B</strain>
    </source>
</reference>